<accession>A0AAD1XFC2</accession>
<proteinExistence type="predicted"/>
<feature type="region of interest" description="Disordered" evidence="1">
    <location>
        <begin position="384"/>
        <end position="408"/>
    </location>
</feature>
<organism evidence="2 3">
    <name type="scientific">Euplotes crassus</name>
    <dbReference type="NCBI Taxonomy" id="5936"/>
    <lineage>
        <taxon>Eukaryota</taxon>
        <taxon>Sar</taxon>
        <taxon>Alveolata</taxon>
        <taxon>Ciliophora</taxon>
        <taxon>Intramacronucleata</taxon>
        <taxon>Spirotrichea</taxon>
        <taxon>Hypotrichia</taxon>
        <taxon>Euplotida</taxon>
        <taxon>Euplotidae</taxon>
        <taxon>Moneuplotes</taxon>
    </lineage>
</organism>
<comment type="caution">
    <text evidence="2">The sequence shown here is derived from an EMBL/GenBank/DDBJ whole genome shotgun (WGS) entry which is preliminary data.</text>
</comment>
<dbReference type="Proteomes" id="UP001295684">
    <property type="component" value="Unassembled WGS sequence"/>
</dbReference>
<feature type="region of interest" description="Disordered" evidence="1">
    <location>
        <begin position="332"/>
        <end position="363"/>
    </location>
</feature>
<evidence type="ECO:0000256" key="1">
    <source>
        <dbReference type="SAM" id="MobiDB-lite"/>
    </source>
</evidence>
<feature type="region of interest" description="Disordered" evidence="1">
    <location>
        <begin position="296"/>
        <end position="319"/>
    </location>
</feature>
<gene>
    <name evidence="2" type="ORF">ECRASSUSDP1_LOCUS10870</name>
</gene>
<feature type="compositionally biased region" description="Polar residues" evidence="1">
    <location>
        <begin position="393"/>
        <end position="406"/>
    </location>
</feature>
<reference evidence="2" key="1">
    <citation type="submission" date="2023-07" db="EMBL/GenBank/DDBJ databases">
        <authorList>
            <consortium name="AG Swart"/>
            <person name="Singh M."/>
            <person name="Singh A."/>
            <person name="Seah K."/>
            <person name="Emmerich C."/>
        </authorList>
    </citation>
    <scope>NUCLEOTIDE SEQUENCE</scope>
    <source>
        <strain evidence="2">DP1</strain>
    </source>
</reference>
<feature type="region of interest" description="Disordered" evidence="1">
    <location>
        <begin position="472"/>
        <end position="502"/>
    </location>
</feature>
<dbReference type="AlphaFoldDB" id="A0AAD1XFC2"/>
<protein>
    <submittedName>
        <fullName evidence="2">Uncharacterized protein</fullName>
    </submittedName>
</protein>
<evidence type="ECO:0000313" key="2">
    <source>
        <dbReference type="EMBL" id="CAI2369567.1"/>
    </source>
</evidence>
<dbReference type="EMBL" id="CAMPGE010010722">
    <property type="protein sequence ID" value="CAI2369567.1"/>
    <property type="molecule type" value="Genomic_DNA"/>
</dbReference>
<name>A0AAD1XFC2_EUPCR</name>
<feature type="compositionally biased region" description="Polar residues" evidence="1">
    <location>
        <begin position="474"/>
        <end position="485"/>
    </location>
</feature>
<feature type="compositionally biased region" description="Polar residues" evidence="1">
    <location>
        <begin position="298"/>
        <end position="312"/>
    </location>
</feature>
<evidence type="ECO:0000313" key="3">
    <source>
        <dbReference type="Proteomes" id="UP001295684"/>
    </source>
</evidence>
<keyword evidence="3" id="KW-1185">Reference proteome</keyword>
<sequence length="524" mass="60461">MEPTHLVRRIQRKIEIAGDKKFPAPRKRNALSPEFHKQFSAIPTPVGRNLKSPDCVRSVSPLKTEVSDNGTKKFNYKDVFNSTYVKDTRKEFESYLEKHGGKYNPGFSQESLIPDFISNDTKEGWSKFAEIIKKNPLNENVPKTIKFMKGRKFIVEAIMNSKHKNLLLQNENVLKFFCYNKLVSKQNESYVEKKPHRAPKRHETKDHITNLINNPGFIRKLQNKEFEKMKNTEEELRIYANGNDKTNTTMFRKKNILKDAKTLEKRVNKGGAAALARTLTKNIGVNQAFAQRGLTMGVDNNPQNVLSFQSSSSRKRGTHEVISQLVNFQREQKKEEELKKRGNNYDSNESESESDEKPQEENLATKKRGVVCISRIAAPEFDTFEDISETESESNSNDRSQQTISIQKVKKEKNPGFTIHLANKAKVKYKVNNKTISHIRAQAIKNHNFQNGMRCLSPNIGLRQRRNILKTHNKGQSLKKSFQKSGRNEKASPRSAHRPKSRCNFNQGHIRVKKMKMKRKKFEI</sequence>